<organism evidence="2 3">
    <name type="scientific">Fimbriiglobus ruber</name>
    <dbReference type="NCBI Taxonomy" id="1908690"/>
    <lineage>
        <taxon>Bacteria</taxon>
        <taxon>Pseudomonadati</taxon>
        <taxon>Planctomycetota</taxon>
        <taxon>Planctomycetia</taxon>
        <taxon>Gemmatales</taxon>
        <taxon>Gemmataceae</taxon>
        <taxon>Fimbriiglobus</taxon>
    </lineage>
</organism>
<protein>
    <submittedName>
        <fullName evidence="2">Uncharacterized protein</fullName>
    </submittedName>
</protein>
<proteinExistence type="predicted"/>
<sequence>MRSHHRFGGGNGVGFRGRSRARFPIRAPKNEINAVARKLVAAFVDRGFGAELGRENDGRSRAVFEWFGTETGARGHDPVGRQQTRARSSRHEPVHKCMHPARPPGLRRAGA</sequence>
<accession>A0A225D4T3</accession>
<dbReference type="EMBL" id="NIDE01000017">
    <property type="protein sequence ID" value="OWK35953.1"/>
    <property type="molecule type" value="Genomic_DNA"/>
</dbReference>
<keyword evidence="3" id="KW-1185">Reference proteome</keyword>
<dbReference type="Proteomes" id="UP000214646">
    <property type="component" value="Unassembled WGS sequence"/>
</dbReference>
<evidence type="ECO:0000256" key="1">
    <source>
        <dbReference type="SAM" id="MobiDB-lite"/>
    </source>
</evidence>
<evidence type="ECO:0000313" key="2">
    <source>
        <dbReference type="EMBL" id="OWK35953.1"/>
    </source>
</evidence>
<reference evidence="3" key="1">
    <citation type="submission" date="2017-06" db="EMBL/GenBank/DDBJ databases">
        <title>Genome analysis of Fimbriiglobus ruber SP5, the first member of the order Planctomycetales with confirmed chitinolytic capability.</title>
        <authorList>
            <person name="Ravin N.V."/>
            <person name="Rakitin A.L."/>
            <person name="Ivanova A.A."/>
            <person name="Beletsky A.V."/>
            <person name="Kulichevskaya I.S."/>
            <person name="Mardanov A.V."/>
            <person name="Dedysh S.N."/>
        </authorList>
    </citation>
    <scope>NUCLEOTIDE SEQUENCE [LARGE SCALE GENOMIC DNA]</scope>
    <source>
        <strain evidence="3">SP5</strain>
    </source>
</reference>
<comment type="caution">
    <text evidence="2">The sequence shown here is derived from an EMBL/GenBank/DDBJ whole genome shotgun (WGS) entry which is preliminary data.</text>
</comment>
<dbReference type="AlphaFoldDB" id="A0A225D4T3"/>
<feature type="region of interest" description="Disordered" evidence="1">
    <location>
        <begin position="71"/>
        <end position="111"/>
    </location>
</feature>
<gene>
    <name evidence="2" type="ORF">FRUB_08516</name>
</gene>
<name>A0A225D4T3_9BACT</name>
<evidence type="ECO:0000313" key="3">
    <source>
        <dbReference type="Proteomes" id="UP000214646"/>
    </source>
</evidence>